<dbReference type="SUPFAM" id="SSF46785">
    <property type="entry name" value="Winged helix' DNA-binding domain"/>
    <property type="match status" value="1"/>
</dbReference>
<dbReference type="GO" id="GO:0097063">
    <property type="term" value="F:cadmium ion sensor activity"/>
    <property type="evidence" value="ECO:0007669"/>
    <property type="project" value="TreeGrafter"/>
</dbReference>
<dbReference type="AlphaFoldDB" id="A0A8E2VMJ9"/>
<evidence type="ECO:0000313" key="3">
    <source>
        <dbReference type="Proteomes" id="UP000244037"/>
    </source>
</evidence>
<dbReference type="GO" id="GO:0032791">
    <property type="term" value="F:lead ion binding"/>
    <property type="evidence" value="ECO:0007669"/>
    <property type="project" value="TreeGrafter"/>
</dbReference>
<dbReference type="EMBL" id="QAYC01000001">
    <property type="protein sequence ID" value="PTW51871.1"/>
    <property type="molecule type" value="Genomic_DNA"/>
</dbReference>
<feature type="region of interest" description="Disordered" evidence="1">
    <location>
        <begin position="38"/>
        <end position="64"/>
    </location>
</feature>
<evidence type="ECO:0000313" key="2">
    <source>
        <dbReference type="EMBL" id="PTW51871.1"/>
    </source>
</evidence>
<dbReference type="GO" id="GO:0003700">
    <property type="term" value="F:DNA-binding transcription factor activity"/>
    <property type="evidence" value="ECO:0007669"/>
    <property type="project" value="TreeGrafter"/>
</dbReference>
<evidence type="ECO:0000256" key="1">
    <source>
        <dbReference type="SAM" id="MobiDB-lite"/>
    </source>
</evidence>
<dbReference type="PANTHER" id="PTHR39168">
    <property type="entry name" value="TRANSCRIPTIONAL REGULATOR-RELATED"/>
    <property type="match status" value="1"/>
</dbReference>
<dbReference type="Proteomes" id="UP000244037">
    <property type="component" value="Unassembled WGS sequence"/>
</dbReference>
<dbReference type="OrthoDB" id="9797716at2"/>
<dbReference type="GO" id="GO:0046686">
    <property type="term" value="P:response to cadmium ion"/>
    <property type="evidence" value="ECO:0007669"/>
    <property type="project" value="TreeGrafter"/>
</dbReference>
<dbReference type="PANTHER" id="PTHR39168:SF1">
    <property type="entry name" value="TRANSCRIPTIONAL REGULATORY PROTEIN"/>
    <property type="match status" value="1"/>
</dbReference>
<protein>
    <submittedName>
        <fullName evidence="2">ArsR family transcriptional regulator</fullName>
    </submittedName>
</protein>
<dbReference type="InterPro" id="IPR052543">
    <property type="entry name" value="HTH_Metal-responsive_Reg"/>
</dbReference>
<sequence length="226" mass="23316">MKDGPDISRIAALIGAPTRASIPTALLSGRALSAGEPACEAGSSAATPSGRLAQRAEAGPIRPRKQDRHRYFALAGDEIAGPFETLSALAGAKGHPRSRPGPRDAALRKVRTCHDHIARARAGAIFESLAARGFLTVARGDVAPTARGAAVFAGLGSPLPRTGPGPRPLWRACLDRSERRSHLAGALGAALLARGPEAGGQRRLARGRHLHLTPAGAQALAEAFPT</sequence>
<gene>
    <name evidence="2" type="ORF">C8N38_101174</name>
</gene>
<dbReference type="InterPro" id="IPR036388">
    <property type="entry name" value="WH-like_DNA-bd_sf"/>
</dbReference>
<dbReference type="GO" id="GO:0010288">
    <property type="term" value="P:response to lead ion"/>
    <property type="evidence" value="ECO:0007669"/>
    <property type="project" value="TreeGrafter"/>
</dbReference>
<dbReference type="InterPro" id="IPR036390">
    <property type="entry name" value="WH_DNA-bd_sf"/>
</dbReference>
<proteinExistence type="predicted"/>
<comment type="caution">
    <text evidence="2">The sequence shown here is derived from an EMBL/GenBank/DDBJ whole genome shotgun (WGS) entry which is preliminary data.</text>
</comment>
<dbReference type="Gene3D" id="1.10.10.10">
    <property type="entry name" value="Winged helix-like DNA-binding domain superfamily/Winged helix DNA-binding domain"/>
    <property type="match status" value="1"/>
</dbReference>
<accession>A0A8E2VMJ9</accession>
<name>A0A8E2VMJ9_9RHOB</name>
<keyword evidence="3" id="KW-1185">Reference proteome</keyword>
<organism evidence="2 3">
    <name type="scientific">Rhodovulum kholense</name>
    <dbReference type="NCBI Taxonomy" id="453584"/>
    <lineage>
        <taxon>Bacteria</taxon>
        <taxon>Pseudomonadati</taxon>
        <taxon>Pseudomonadota</taxon>
        <taxon>Alphaproteobacteria</taxon>
        <taxon>Rhodobacterales</taxon>
        <taxon>Paracoccaceae</taxon>
        <taxon>Rhodovulum</taxon>
    </lineage>
</organism>
<dbReference type="RefSeq" id="WP_108023681.1">
    <property type="nucleotide sequence ID" value="NZ_QAYC01000001.1"/>
</dbReference>
<dbReference type="GO" id="GO:0003677">
    <property type="term" value="F:DNA binding"/>
    <property type="evidence" value="ECO:0007669"/>
    <property type="project" value="TreeGrafter"/>
</dbReference>
<reference evidence="2 3" key="1">
    <citation type="submission" date="2018-04" db="EMBL/GenBank/DDBJ databases">
        <title>Genomic Encyclopedia of Archaeal and Bacterial Type Strains, Phase II (KMG-II): from individual species to whole genera.</title>
        <authorList>
            <person name="Goeker M."/>
        </authorList>
    </citation>
    <scope>NUCLEOTIDE SEQUENCE [LARGE SCALE GENOMIC DNA]</scope>
    <source>
        <strain evidence="2 3">DSM 19783</strain>
    </source>
</reference>